<dbReference type="InterPro" id="IPR045063">
    <property type="entry name" value="Dynamin_N"/>
</dbReference>
<feature type="compositionally biased region" description="Basic residues" evidence="2">
    <location>
        <begin position="683"/>
        <end position="701"/>
    </location>
</feature>
<feature type="compositionally biased region" description="Basic and acidic residues" evidence="2">
    <location>
        <begin position="634"/>
        <end position="655"/>
    </location>
</feature>
<protein>
    <recommendedName>
        <fullName evidence="7">G domain-containing protein</fullName>
    </recommendedName>
</protein>
<dbReference type="HOGENOM" id="CLU_005249_0_0_1"/>
<feature type="region of interest" description="Disordered" evidence="2">
    <location>
        <begin position="628"/>
        <end position="658"/>
    </location>
</feature>
<keyword evidence="6" id="KW-1185">Reference proteome</keyword>
<dbReference type="InterPro" id="IPR027417">
    <property type="entry name" value="P-loop_NTPase"/>
</dbReference>
<feature type="compositionally biased region" description="Low complexity" evidence="2">
    <location>
        <begin position="123"/>
        <end position="142"/>
    </location>
</feature>
<feature type="region of interest" description="Disordered" evidence="2">
    <location>
        <begin position="225"/>
        <end position="247"/>
    </location>
</feature>
<dbReference type="SUPFAM" id="SSF52540">
    <property type="entry name" value="P-loop containing nucleoside triphosphate hydrolases"/>
    <property type="match status" value="1"/>
</dbReference>
<dbReference type="eggNOG" id="ENOG502QU12">
    <property type="taxonomic scope" value="Eukaryota"/>
</dbReference>
<feature type="coiled-coil region" evidence="1">
    <location>
        <begin position="740"/>
        <end position="781"/>
    </location>
</feature>
<feature type="compositionally biased region" description="Acidic residues" evidence="2">
    <location>
        <begin position="1252"/>
        <end position="1277"/>
    </location>
</feature>
<name>N1Q3Y2_DOTSN</name>
<accession>N1Q3Y2</accession>
<dbReference type="InterPro" id="IPR056024">
    <property type="entry name" value="DUF7605"/>
</dbReference>
<evidence type="ECO:0000259" key="4">
    <source>
        <dbReference type="Pfam" id="PF24564"/>
    </source>
</evidence>
<dbReference type="Gene3D" id="3.40.50.300">
    <property type="entry name" value="P-loop containing nucleotide triphosphate hydrolases"/>
    <property type="match status" value="1"/>
</dbReference>
<dbReference type="OMA" id="VAQGYMK"/>
<reference evidence="6" key="1">
    <citation type="journal article" date="2012" name="PLoS Genet.">
        <title>The genomes of the fungal plant pathogens Cladosporium fulvum and Dothistroma septosporum reveal adaptation to different hosts and lifestyles but also signatures of common ancestry.</title>
        <authorList>
            <person name="de Wit P.J.G.M."/>
            <person name="van der Burgt A."/>
            <person name="Oekmen B."/>
            <person name="Stergiopoulos I."/>
            <person name="Abd-Elsalam K.A."/>
            <person name="Aerts A.L."/>
            <person name="Bahkali A.H."/>
            <person name="Beenen H.G."/>
            <person name="Chettri P."/>
            <person name="Cox M.P."/>
            <person name="Datema E."/>
            <person name="de Vries R.P."/>
            <person name="Dhillon B."/>
            <person name="Ganley A.R."/>
            <person name="Griffiths S.A."/>
            <person name="Guo Y."/>
            <person name="Hamelin R.C."/>
            <person name="Henrissat B."/>
            <person name="Kabir M.S."/>
            <person name="Jashni M.K."/>
            <person name="Kema G."/>
            <person name="Klaubauf S."/>
            <person name="Lapidus A."/>
            <person name="Levasseur A."/>
            <person name="Lindquist E."/>
            <person name="Mehrabi R."/>
            <person name="Ohm R.A."/>
            <person name="Owen T.J."/>
            <person name="Salamov A."/>
            <person name="Schwelm A."/>
            <person name="Schijlen E."/>
            <person name="Sun H."/>
            <person name="van den Burg H.A."/>
            <person name="van Ham R.C.H.J."/>
            <person name="Zhang S."/>
            <person name="Goodwin S.B."/>
            <person name="Grigoriev I.V."/>
            <person name="Collemare J."/>
            <person name="Bradshaw R.E."/>
        </authorList>
    </citation>
    <scope>NUCLEOTIDE SEQUENCE [LARGE SCALE GENOMIC DNA]</scope>
    <source>
        <strain evidence="6">NZE10 / CBS 128990</strain>
    </source>
</reference>
<feature type="compositionally biased region" description="Basic and acidic residues" evidence="2">
    <location>
        <begin position="711"/>
        <end position="721"/>
    </location>
</feature>
<dbReference type="Pfam" id="PF24564">
    <property type="entry name" value="DUF7605"/>
    <property type="match status" value="1"/>
</dbReference>
<evidence type="ECO:0008006" key="7">
    <source>
        <dbReference type="Google" id="ProtNLM"/>
    </source>
</evidence>
<dbReference type="OrthoDB" id="3598281at2759"/>
<evidence type="ECO:0000313" key="5">
    <source>
        <dbReference type="EMBL" id="EME49943.1"/>
    </source>
</evidence>
<organism evidence="5 6">
    <name type="scientific">Dothistroma septosporum (strain NZE10 / CBS 128990)</name>
    <name type="common">Red band needle blight fungus</name>
    <name type="synonym">Mycosphaerella pini</name>
    <dbReference type="NCBI Taxonomy" id="675120"/>
    <lineage>
        <taxon>Eukaryota</taxon>
        <taxon>Fungi</taxon>
        <taxon>Dikarya</taxon>
        <taxon>Ascomycota</taxon>
        <taxon>Pezizomycotina</taxon>
        <taxon>Dothideomycetes</taxon>
        <taxon>Dothideomycetidae</taxon>
        <taxon>Mycosphaerellales</taxon>
        <taxon>Mycosphaerellaceae</taxon>
        <taxon>Dothistroma</taxon>
    </lineage>
</organism>
<gene>
    <name evidence="5" type="ORF">DOTSEDRAFT_50105</name>
</gene>
<dbReference type="EMBL" id="KB446535">
    <property type="protein sequence ID" value="EME49943.1"/>
    <property type="molecule type" value="Genomic_DNA"/>
</dbReference>
<evidence type="ECO:0000313" key="6">
    <source>
        <dbReference type="Proteomes" id="UP000016933"/>
    </source>
</evidence>
<feature type="compositionally biased region" description="Polar residues" evidence="2">
    <location>
        <begin position="150"/>
        <end position="173"/>
    </location>
</feature>
<dbReference type="PANTHER" id="PTHR36681:SF3">
    <property type="entry name" value="NUCLEAR GTPASE, GERMINAL CENTER-ASSOCIATED, TANDEM DUPLICATE 3"/>
    <property type="match status" value="1"/>
</dbReference>
<sequence>MMSIIIEGAKCEQVMHLLRDAVPDLDSFFRKVGRVVVAVRKHNHPYAVNERPDVTDWVWVKAHGKVAISKILEAYRNQCGVSGDTDITLRMADFTTPTPATIMSALPTQQRVLVLTAAETAAPSSRGASSASASFNSALSDSIRPPLQPISRQLATPSSRSPAPEMKQQQAPMSAQRAAVWNPYLNHLDRMPESSATSIKAEHTENVNPLPSAYLASPSDVPFGPATAMYGVPPAAQPKEEPEEDGQAYVPREQDNPFAACQESEQEHTSRGKVLQQLSNETVPERLEAAVAAGVKALAEIELPLRELVTNEDAFNWLKQINTVRKDAARTRTVVGVVGNTGAGKSSVINAMLEEERLVPTNCMRACTAVVTELSYNDSADPRMKYRAEIEFIRPEDWQKELHILYKEIIDESGGLSREISNPASDAGVAYAKIRAVYHKLTREDLTRTNPDALMTHKHVRNVLGQIRKFYESDPSAFYQRLQQFVDSKEKGSEKLDKNGKKSSNQGRREFEYWPLIKVVKIYTKADALSTGAVIVDLPGVHDMNAARAAVAEGYMKECTGLWILAPINRAVDDKAAKTLLGNTFKRQLKFDGTYNAVTFICSKTDDISRTEAADSLGLDTKELDNEMEQTVTQRREVDKQLETAEEEKASHDDRIEELDDQVEVWEELADKIEEGKTVYAPTHKKRKRPSAGGANKRRRRAMDIDDETDERQNDDAHSEAEPEATLSEPLTEKAVMVKVDELKQQKKDMRRGKRTQDERIAKLEKELDILQAREDELDAKLSAMCIKGRNEYSRGAIQQDFAAGIRDLDQENAADEDPNNFNPDEDIRDYDEVARGLSVFCVSSRAYQKLCGRLKKDTAVAGFTRAEETEIPALQDHVKRLTIKGRQAGCRRFLNSLTSLMSSLALWASDDGTGVKLSSQQRDAEKAFLGRKLKDLEKALDKIVTDTLEDVVENLHEQLFDKMNPAVQAAVDSAPHISAGWGAHKDAGGLHYMTYKATVRRDGVYAGAKGHRDFNGELTEPMYKQLASAWEKAFQRRLPHILQTFKRSASKVLKQFHDAVEARTREKGHGLARIAMLGTQLDAYSAIFGDLAQAAVDSLMEGQREINREFTPAIAHAMNPAYEYCTNEAGRGSYARMKAGMAAHVEQERSRMFDSAAKGVRQSLVSLCEAVKKNMLDKADGVFVQMQRDYLTLVGVHKGDMKMSREERQARRKVDEAIADVNGLFQEILDADLSQLKADHVAGSFDFKPENEDEDAAVAEDEVVDADDEDLDIDDSNSEREDAAAGADEGSNPRSPNSDGTGDDQDL</sequence>
<dbReference type="STRING" id="675120.N1Q3Y2"/>
<evidence type="ECO:0000256" key="2">
    <source>
        <dbReference type="SAM" id="MobiDB-lite"/>
    </source>
</evidence>
<dbReference type="PANTHER" id="PTHR36681">
    <property type="entry name" value="NUCLEAR GTPASE, GERMINAL CENTER-ASSOCIATED, TANDEM DUPLICATE 3"/>
    <property type="match status" value="1"/>
</dbReference>
<proteinExistence type="predicted"/>
<dbReference type="Proteomes" id="UP000016933">
    <property type="component" value="Unassembled WGS sequence"/>
</dbReference>
<keyword evidence="1" id="KW-0175">Coiled coil</keyword>
<feature type="domain" description="DUF7605" evidence="4">
    <location>
        <begin position="984"/>
        <end position="1150"/>
    </location>
</feature>
<feature type="domain" description="Dynamin N-terminal" evidence="3">
    <location>
        <begin position="335"/>
        <end position="580"/>
    </location>
</feature>
<feature type="region of interest" description="Disordered" evidence="2">
    <location>
        <begin position="123"/>
        <end position="176"/>
    </location>
</feature>
<feature type="region of interest" description="Disordered" evidence="2">
    <location>
        <begin position="1245"/>
        <end position="1308"/>
    </location>
</feature>
<reference evidence="5 6" key="2">
    <citation type="journal article" date="2012" name="PLoS Pathog.">
        <title>Diverse lifestyles and strategies of plant pathogenesis encoded in the genomes of eighteen Dothideomycetes fungi.</title>
        <authorList>
            <person name="Ohm R.A."/>
            <person name="Feau N."/>
            <person name="Henrissat B."/>
            <person name="Schoch C.L."/>
            <person name="Horwitz B.A."/>
            <person name="Barry K.W."/>
            <person name="Condon B.J."/>
            <person name="Copeland A.C."/>
            <person name="Dhillon B."/>
            <person name="Glaser F."/>
            <person name="Hesse C.N."/>
            <person name="Kosti I."/>
            <person name="LaButti K."/>
            <person name="Lindquist E.A."/>
            <person name="Lucas S."/>
            <person name="Salamov A.A."/>
            <person name="Bradshaw R.E."/>
            <person name="Ciuffetti L."/>
            <person name="Hamelin R.C."/>
            <person name="Kema G.H.J."/>
            <person name="Lawrence C."/>
            <person name="Scott J.A."/>
            <person name="Spatafora J.W."/>
            <person name="Turgeon B.G."/>
            <person name="de Wit P.J.G.M."/>
            <person name="Zhong S."/>
            <person name="Goodwin S.B."/>
            <person name="Grigoriev I.V."/>
        </authorList>
    </citation>
    <scope>NUCLEOTIDE SEQUENCE [LARGE SCALE GENOMIC DNA]</scope>
    <source>
        <strain evidence="6">NZE10 / CBS 128990</strain>
    </source>
</reference>
<feature type="region of interest" description="Disordered" evidence="2">
    <location>
        <begin position="677"/>
        <end position="734"/>
    </location>
</feature>
<evidence type="ECO:0000259" key="3">
    <source>
        <dbReference type="Pfam" id="PF00350"/>
    </source>
</evidence>
<evidence type="ECO:0000256" key="1">
    <source>
        <dbReference type="SAM" id="Coils"/>
    </source>
</evidence>
<dbReference type="Pfam" id="PF00350">
    <property type="entry name" value="Dynamin_N"/>
    <property type="match status" value="1"/>
</dbReference>